<dbReference type="EMBL" id="CP036347">
    <property type="protein sequence ID" value="QDU05926.1"/>
    <property type="molecule type" value="Genomic_DNA"/>
</dbReference>
<dbReference type="AlphaFoldDB" id="A0A517WKY8"/>
<evidence type="ECO:0000313" key="1">
    <source>
        <dbReference type="EMBL" id="QDU05926.1"/>
    </source>
</evidence>
<name>A0A517WKY8_9PLAN</name>
<sequence>MNQMTLSGEQQIHLQSFQAKLTLIGDRVRSVAGLYHTGCYLVGRPGTSKSYTVKGQLNQIGVAWVYKNARMTPMGLFSFIAEHPDQILVLDDIGSLFKSEQALQILLSALDGDPQKARVVTYKSKDEDLRVQFTGGIIALSNFPLRSDPLAKALGSRVVLVEHEPTDEEIAAYIHQLALKGADGLTVEECIEVSGFLITETRDADLRLDLRQYDKAVRDYRQYKNGHSQTPWHDLVRTSLMRLATESNEPISKKEEIENQRQLVRQAIQQFPDDTHAQLSATGLKKSTFYSRRKEVLAEA</sequence>
<dbReference type="InterPro" id="IPR027417">
    <property type="entry name" value="P-loop_NTPase"/>
</dbReference>
<accession>A0A517WKY8</accession>
<protein>
    <recommendedName>
        <fullName evidence="3">AAA family ATPase</fullName>
    </recommendedName>
</protein>
<dbReference type="SUPFAM" id="SSF52540">
    <property type="entry name" value="P-loop containing nucleoside triphosphate hydrolases"/>
    <property type="match status" value="1"/>
</dbReference>
<reference evidence="1 2" key="1">
    <citation type="submission" date="2019-02" db="EMBL/GenBank/DDBJ databases">
        <title>Deep-cultivation of Planctomycetes and their phenomic and genomic characterization uncovers novel biology.</title>
        <authorList>
            <person name="Wiegand S."/>
            <person name="Jogler M."/>
            <person name="Boedeker C."/>
            <person name="Pinto D."/>
            <person name="Vollmers J."/>
            <person name="Rivas-Marin E."/>
            <person name="Kohn T."/>
            <person name="Peeters S.H."/>
            <person name="Heuer A."/>
            <person name="Rast P."/>
            <person name="Oberbeckmann S."/>
            <person name="Bunk B."/>
            <person name="Jeske O."/>
            <person name="Meyerdierks A."/>
            <person name="Storesund J.E."/>
            <person name="Kallscheuer N."/>
            <person name="Luecker S."/>
            <person name="Lage O.M."/>
            <person name="Pohl T."/>
            <person name="Merkel B.J."/>
            <person name="Hornburger P."/>
            <person name="Mueller R.-W."/>
            <person name="Bruemmer F."/>
            <person name="Labrenz M."/>
            <person name="Spormann A.M."/>
            <person name="Op den Camp H."/>
            <person name="Overmann J."/>
            <person name="Amann R."/>
            <person name="Jetten M.S.M."/>
            <person name="Mascher T."/>
            <person name="Medema M.H."/>
            <person name="Devos D.P."/>
            <person name="Kaster A.-K."/>
            <person name="Ovreas L."/>
            <person name="Rohde M."/>
            <person name="Galperin M.Y."/>
            <person name="Jogler C."/>
        </authorList>
    </citation>
    <scope>NUCLEOTIDE SEQUENCE [LARGE SCALE GENOMIC DNA]</scope>
    <source>
        <strain evidence="1 2">V6</strain>
    </source>
</reference>
<evidence type="ECO:0000313" key="2">
    <source>
        <dbReference type="Proteomes" id="UP000320722"/>
    </source>
</evidence>
<organism evidence="1 2">
    <name type="scientific">Gimesia chilikensis</name>
    <dbReference type="NCBI Taxonomy" id="2605989"/>
    <lineage>
        <taxon>Bacteria</taxon>
        <taxon>Pseudomonadati</taxon>
        <taxon>Planctomycetota</taxon>
        <taxon>Planctomycetia</taxon>
        <taxon>Planctomycetales</taxon>
        <taxon>Planctomycetaceae</taxon>
        <taxon>Gimesia</taxon>
    </lineage>
</organism>
<evidence type="ECO:0008006" key="3">
    <source>
        <dbReference type="Google" id="ProtNLM"/>
    </source>
</evidence>
<gene>
    <name evidence="1" type="ORF">V6x_56700</name>
</gene>
<dbReference type="Proteomes" id="UP000320722">
    <property type="component" value="Chromosome"/>
</dbReference>
<proteinExistence type="predicted"/>
<dbReference type="RefSeq" id="WP_145044548.1">
    <property type="nucleotide sequence ID" value="NZ_CP036347.1"/>
</dbReference>